<keyword evidence="3" id="KW-1185">Reference proteome</keyword>
<accession>A0ABM6FCJ8</accession>
<reference evidence="2 3" key="1">
    <citation type="submission" date="2016-10" db="EMBL/GenBank/DDBJ databases">
        <title>Complete genome sequences of three Cupriavidus strains isolated from various Malaysian environments.</title>
        <authorList>
            <person name="Abdullah A.A.-A."/>
            <person name="Shafie N.A.H."/>
            <person name="Lau N.S."/>
        </authorList>
    </citation>
    <scope>NUCLEOTIDE SEQUENCE [LARGE SCALE GENOMIC DNA]</scope>
    <source>
        <strain evidence="2 3">USMAA1020</strain>
    </source>
</reference>
<evidence type="ECO:0000313" key="2">
    <source>
        <dbReference type="EMBL" id="AOZ09478.1"/>
    </source>
</evidence>
<evidence type="ECO:0008006" key="4">
    <source>
        <dbReference type="Google" id="ProtNLM"/>
    </source>
</evidence>
<proteinExistence type="predicted"/>
<evidence type="ECO:0000313" key="3">
    <source>
        <dbReference type="Proteomes" id="UP000177515"/>
    </source>
</evidence>
<sequence>MTKADIKDWLGNTQNEIRFASGAEVWIYSYRESTPSLLNFYRNASVLLGGQENDSKELVILFDREGTARKWRFNETQDQEPTGVLNRKMFPRSEPARSQDNPGDRTGAGSGERPR</sequence>
<evidence type="ECO:0000256" key="1">
    <source>
        <dbReference type="SAM" id="MobiDB-lite"/>
    </source>
</evidence>
<protein>
    <recommendedName>
        <fullName evidence="4">Lipoprotein SmpA/OmlA domain-containing protein</fullName>
    </recommendedName>
</protein>
<name>A0ABM6FCJ8_9BURK</name>
<feature type="region of interest" description="Disordered" evidence="1">
    <location>
        <begin position="72"/>
        <end position="115"/>
    </location>
</feature>
<organism evidence="2 3">
    <name type="scientific">Cupriavidus malaysiensis</name>
    <dbReference type="NCBI Taxonomy" id="367825"/>
    <lineage>
        <taxon>Bacteria</taxon>
        <taxon>Pseudomonadati</taxon>
        <taxon>Pseudomonadota</taxon>
        <taxon>Betaproteobacteria</taxon>
        <taxon>Burkholderiales</taxon>
        <taxon>Burkholderiaceae</taxon>
        <taxon>Cupriavidus</taxon>
    </lineage>
</organism>
<dbReference type="EMBL" id="CP017755">
    <property type="protein sequence ID" value="AOZ09478.1"/>
    <property type="molecule type" value="Genomic_DNA"/>
</dbReference>
<dbReference type="Proteomes" id="UP000177515">
    <property type="component" value="Chromosome 2"/>
</dbReference>
<gene>
    <name evidence="2" type="ORF">BKK80_27365</name>
</gene>
<feature type="compositionally biased region" description="Gly residues" evidence="1">
    <location>
        <begin position="106"/>
        <end position="115"/>
    </location>
</feature>